<comment type="subcellular location">
    <subcellularLocation>
        <location evidence="1">Membrane</location>
        <topology evidence="1">Multi-pass membrane protein</topology>
    </subcellularLocation>
</comment>
<dbReference type="GeneID" id="109074136"/>
<dbReference type="InterPro" id="IPR000276">
    <property type="entry name" value="GPCR_Rhodpsn"/>
</dbReference>
<sequence>MVNFSAARNHTNIPVALSYFERVVYPPVFIVGLFFNITALYIFCRLKRWTDTHIYMFNLLMADFLAIIFLPFRILEAFQPIELSELCTFLLCTQYSNMYSSIFTITAISIHRFIAVRFPFLTKALASKSKMIAISKCIFIWTIIVVICACHYEDLLTDKLQTCYDRKLTTKLNRTFFLLLEILGYLIPVLIVILCSTQTIYILIRSLKHVQGRDKVERKNIAAIITANMFTFIVCFTPVHIGLLLQYVLNVSSEDFVHVFLDVAEWIATTNCCLDSIGYYFLLKRVIKGTMVHTECKKLARVS</sequence>
<feature type="transmembrane region" description="Helical" evidence="9">
    <location>
        <begin position="225"/>
        <end position="246"/>
    </location>
</feature>
<dbReference type="PROSITE" id="PS00237">
    <property type="entry name" value="G_PROTEIN_RECEP_F1_1"/>
    <property type="match status" value="1"/>
</dbReference>
<evidence type="ECO:0000259" key="10">
    <source>
        <dbReference type="PROSITE" id="PS50262"/>
    </source>
</evidence>
<accession>A0A9Q9ZFM8</accession>
<feature type="transmembrane region" description="Helical" evidence="9">
    <location>
        <begin position="24"/>
        <end position="43"/>
    </location>
</feature>
<dbReference type="PANTHER" id="PTHR24232:SF101">
    <property type="entry name" value="G-PROTEIN COUPLED RECEPTOR 35-LIKE"/>
    <property type="match status" value="1"/>
</dbReference>
<organism evidence="11">
    <name type="scientific">Cyprinus carpio</name>
    <name type="common">Common carp</name>
    <dbReference type="NCBI Taxonomy" id="7962"/>
    <lineage>
        <taxon>Eukaryota</taxon>
        <taxon>Metazoa</taxon>
        <taxon>Chordata</taxon>
        <taxon>Craniata</taxon>
        <taxon>Vertebrata</taxon>
        <taxon>Euteleostomi</taxon>
        <taxon>Actinopterygii</taxon>
        <taxon>Neopterygii</taxon>
        <taxon>Teleostei</taxon>
        <taxon>Ostariophysi</taxon>
        <taxon>Cypriniformes</taxon>
        <taxon>Cyprinidae</taxon>
        <taxon>Cyprininae</taxon>
        <taxon>Cyprinus</taxon>
    </lineage>
</organism>
<evidence type="ECO:0000256" key="9">
    <source>
        <dbReference type="SAM" id="Phobius"/>
    </source>
</evidence>
<feature type="domain" description="G-protein coupled receptors family 1 profile" evidence="10">
    <location>
        <begin position="35"/>
        <end position="279"/>
    </location>
</feature>
<feature type="transmembrane region" description="Helical" evidence="9">
    <location>
        <begin position="182"/>
        <end position="204"/>
    </location>
</feature>
<evidence type="ECO:0000256" key="1">
    <source>
        <dbReference type="ARBA" id="ARBA00004141"/>
    </source>
</evidence>
<keyword evidence="7" id="KW-0325">Glycoprotein</keyword>
<keyword evidence="3 9" id="KW-1133">Transmembrane helix</keyword>
<dbReference type="Pfam" id="PF00001">
    <property type="entry name" value="7tm_1"/>
    <property type="match status" value="1"/>
</dbReference>
<evidence type="ECO:0000256" key="7">
    <source>
        <dbReference type="ARBA" id="ARBA00023180"/>
    </source>
</evidence>
<keyword evidence="5 9" id="KW-0472">Membrane</keyword>
<evidence type="ECO:0000256" key="8">
    <source>
        <dbReference type="ARBA" id="ARBA00023224"/>
    </source>
</evidence>
<dbReference type="KEGG" id="ccar:109074136"/>
<dbReference type="GO" id="GO:0005886">
    <property type="term" value="C:plasma membrane"/>
    <property type="evidence" value="ECO:0007669"/>
    <property type="project" value="TreeGrafter"/>
</dbReference>
<keyword evidence="2 9" id="KW-0812">Transmembrane</keyword>
<keyword evidence="6 11" id="KW-0675">Receptor</keyword>
<feature type="transmembrane region" description="Helical" evidence="9">
    <location>
        <begin position="55"/>
        <end position="75"/>
    </location>
</feature>
<evidence type="ECO:0000256" key="2">
    <source>
        <dbReference type="ARBA" id="ARBA00022692"/>
    </source>
</evidence>
<dbReference type="CTD" id="101882856"/>
<dbReference type="SUPFAM" id="SSF81321">
    <property type="entry name" value="Family A G protein-coupled receptor-like"/>
    <property type="match status" value="1"/>
</dbReference>
<dbReference type="PROSITE" id="PS50262">
    <property type="entry name" value="G_PROTEIN_RECEP_F1_2"/>
    <property type="match status" value="1"/>
</dbReference>
<proteinExistence type="predicted"/>
<evidence type="ECO:0000256" key="5">
    <source>
        <dbReference type="ARBA" id="ARBA00023136"/>
    </source>
</evidence>
<dbReference type="GO" id="GO:0004930">
    <property type="term" value="F:G protein-coupled receptor activity"/>
    <property type="evidence" value="ECO:0007669"/>
    <property type="project" value="UniProtKB-KW"/>
</dbReference>
<keyword evidence="4" id="KW-0297">G-protein coupled receptor</keyword>
<dbReference type="InterPro" id="IPR017452">
    <property type="entry name" value="GPCR_Rhodpsn_7TM"/>
</dbReference>
<keyword evidence="8" id="KW-0807">Transducer</keyword>
<dbReference type="RefSeq" id="XP_018945724.2">
    <property type="nucleotide sequence ID" value="XM_019090179.2"/>
</dbReference>
<evidence type="ECO:0000256" key="6">
    <source>
        <dbReference type="ARBA" id="ARBA00023170"/>
    </source>
</evidence>
<dbReference type="PANTHER" id="PTHR24232">
    <property type="entry name" value="G-PROTEIN COUPLED RECEPTOR"/>
    <property type="match status" value="1"/>
</dbReference>
<feature type="transmembrane region" description="Helical" evidence="9">
    <location>
        <begin position="98"/>
        <end position="120"/>
    </location>
</feature>
<dbReference type="GO" id="GO:0035025">
    <property type="term" value="P:positive regulation of Rho protein signal transduction"/>
    <property type="evidence" value="ECO:0007669"/>
    <property type="project" value="TreeGrafter"/>
</dbReference>
<feature type="transmembrane region" description="Helical" evidence="9">
    <location>
        <begin position="132"/>
        <end position="152"/>
    </location>
</feature>
<reference evidence="11" key="1">
    <citation type="submission" date="2025-08" db="UniProtKB">
        <authorList>
            <consortium name="RefSeq"/>
        </authorList>
    </citation>
    <scope>IDENTIFICATION</scope>
    <source>
        <tissue evidence="11">Muscle</tissue>
    </source>
</reference>
<feature type="transmembrane region" description="Helical" evidence="9">
    <location>
        <begin position="266"/>
        <end position="283"/>
    </location>
</feature>
<gene>
    <name evidence="11" type="primary">gpr35b</name>
</gene>
<evidence type="ECO:0000256" key="3">
    <source>
        <dbReference type="ARBA" id="ARBA00022989"/>
    </source>
</evidence>
<dbReference type="GO" id="GO:0007200">
    <property type="term" value="P:phospholipase C-activating G protein-coupled receptor signaling pathway"/>
    <property type="evidence" value="ECO:0007669"/>
    <property type="project" value="TreeGrafter"/>
</dbReference>
<dbReference type="OrthoDB" id="6086428at2759"/>
<evidence type="ECO:0000313" key="11">
    <source>
        <dbReference type="RefSeq" id="XP_018945724.2"/>
    </source>
</evidence>
<dbReference type="Proteomes" id="UP001155660">
    <property type="component" value="Chromosome B2"/>
</dbReference>
<name>A0A9Q9ZFM8_CYPCA</name>
<protein>
    <submittedName>
        <fullName evidence="11">G-protein coupled receptor 55</fullName>
    </submittedName>
</protein>
<evidence type="ECO:0000256" key="4">
    <source>
        <dbReference type="ARBA" id="ARBA00023040"/>
    </source>
</evidence>
<dbReference type="AlphaFoldDB" id="A0A9Q9ZFM8"/>